<dbReference type="PROSITE" id="PS51677">
    <property type="entry name" value="NODB"/>
    <property type="match status" value="1"/>
</dbReference>
<evidence type="ECO:0000259" key="1">
    <source>
        <dbReference type="PROSITE" id="PS51677"/>
    </source>
</evidence>
<sequence length="264" mass="28841">MTAAPLLVRSRDIWRQPAPRGGEFAARAVAPLPPFLTASFGVFCVETTEPVVALTYDDGPHPEHTPGILDVLAERGATATFFVLADQVAAHPGIARRIVADGHEIALHGADHTALTTLPDDEALRRIRDARARVEDVAGVPVRVFRPPYGKHTWGQALGVRRMGMELMIWSGHAWDWVDAEGAAVARRALEEVFTGAILLLHDHRADPHTLDPGERLPAFDKAEVLDEILVGLMQRGFTTVGASALLAAHRHVRSALRDRMVRE</sequence>
<evidence type="ECO:0000313" key="2">
    <source>
        <dbReference type="EMBL" id="GAA3664833.1"/>
    </source>
</evidence>
<dbReference type="SUPFAM" id="SSF88713">
    <property type="entry name" value="Glycoside hydrolase/deacetylase"/>
    <property type="match status" value="1"/>
</dbReference>
<dbReference type="InterPro" id="IPR002509">
    <property type="entry name" value="NODB_dom"/>
</dbReference>
<dbReference type="InterPro" id="IPR011330">
    <property type="entry name" value="Glyco_hydro/deAcase_b/a-brl"/>
</dbReference>
<organism evidence="2 3">
    <name type="scientific">Microbacterium marinilacus</name>
    <dbReference type="NCBI Taxonomy" id="415209"/>
    <lineage>
        <taxon>Bacteria</taxon>
        <taxon>Bacillati</taxon>
        <taxon>Actinomycetota</taxon>
        <taxon>Actinomycetes</taxon>
        <taxon>Micrococcales</taxon>
        <taxon>Microbacteriaceae</taxon>
        <taxon>Microbacterium</taxon>
    </lineage>
</organism>
<evidence type="ECO:0000313" key="3">
    <source>
        <dbReference type="Proteomes" id="UP001410795"/>
    </source>
</evidence>
<feature type="domain" description="NodB homology" evidence="1">
    <location>
        <begin position="50"/>
        <end position="241"/>
    </location>
</feature>
<accession>A0ABP7BNT1</accession>
<dbReference type="Pfam" id="PF01522">
    <property type="entry name" value="Polysacc_deac_1"/>
    <property type="match status" value="1"/>
</dbReference>
<dbReference type="RefSeq" id="WP_221860049.1">
    <property type="nucleotide sequence ID" value="NZ_BAAAYV010000017.1"/>
</dbReference>
<name>A0ABP7BNT1_9MICO</name>
<dbReference type="InterPro" id="IPR050248">
    <property type="entry name" value="Polysacc_deacetylase_ArnD"/>
</dbReference>
<dbReference type="Proteomes" id="UP001410795">
    <property type="component" value="Unassembled WGS sequence"/>
</dbReference>
<protein>
    <submittedName>
        <fullName evidence="2">Polysaccharide deacetylase family protein</fullName>
    </submittedName>
</protein>
<dbReference type="Gene3D" id="3.20.20.370">
    <property type="entry name" value="Glycoside hydrolase/deacetylase"/>
    <property type="match status" value="1"/>
</dbReference>
<dbReference type="PANTHER" id="PTHR10587:SF137">
    <property type="entry name" value="4-DEOXY-4-FORMAMIDO-L-ARABINOSE-PHOSPHOUNDECAPRENOL DEFORMYLASE ARND-RELATED"/>
    <property type="match status" value="1"/>
</dbReference>
<proteinExistence type="predicted"/>
<gene>
    <name evidence="2" type="ORF">GCM10022202_28650</name>
</gene>
<dbReference type="CDD" id="cd10959">
    <property type="entry name" value="CE4_NodB_like_3"/>
    <property type="match status" value="1"/>
</dbReference>
<comment type="caution">
    <text evidence="2">The sequence shown here is derived from an EMBL/GenBank/DDBJ whole genome shotgun (WGS) entry which is preliminary data.</text>
</comment>
<reference evidence="3" key="1">
    <citation type="journal article" date="2019" name="Int. J. Syst. Evol. Microbiol.">
        <title>The Global Catalogue of Microorganisms (GCM) 10K type strain sequencing project: providing services to taxonomists for standard genome sequencing and annotation.</title>
        <authorList>
            <consortium name="The Broad Institute Genomics Platform"/>
            <consortium name="The Broad Institute Genome Sequencing Center for Infectious Disease"/>
            <person name="Wu L."/>
            <person name="Ma J."/>
        </authorList>
    </citation>
    <scope>NUCLEOTIDE SEQUENCE [LARGE SCALE GENOMIC DNA]</scope>
    <source>
        <strain evidence="3">JCM 16546</strain>
    </source>
</reference>
<dbReference type="PANTHER" id="PTHR10587">
    <property type="entry name" value="GLYCOSYL TRANSFERASE-RELATED"/>
    <property type="match status" value="1"/>
</dbReference>
<keyword evidence="3" id="KW-1185">Reference proteome</keyword>
<dbReference type="EMBL" id="BAAAYV010000017">
    <property type="protein sequence ID" value="GAA3664833.1"/>
    <property type="molecule type" value="Genomic_DNA"/>
</dbReference>